<comment type="function">
    <text evidence="12">Involved in the regulation of capsular polysaccharide biosynthesis. Autophosphorylation of CpsD attenuates its activity and reduces the level of encapsulation. May be part of a complex that directs the coordinated polymerization and export to the cell surface of the capsular polysaccharide.</text>
</comment>
<evidence type="ECO:0000256" key="7">
    <source>
        <dbReference type="ARBA" id="ARBA00022777"/>
    </source>
</evidence>
<dbReference type="Proteomes" id="UP001595987">
    <property type="component" value="Unassembled WGS sequence"/>
</dbReference>
<evidence type="ECO:0000256" key="6">
    <source>
        <dbReference type="ARBA" id="ARBA00022741"/>
    </source>
</evidence>
<keyword evidence="9" id="KW-0972">Capsule biogenesis/degradation</keyword>
<comment type="caution">
    <text evidence="15">The sequence shown here is derived from an EMBL/GenBank/DDBJ whole genome shotgun (WGS) entry which is preliminary data.</text>
</comment>
<evidence type="ECO:0000256" key="10">
    <source>
        <dbReference type="ARBA" id="ARBA00023137"/>
    </source>
</evidence>
<evidence type="ECO:0000259" key="14">
    <source>
        <dbReference type="Pfam" id="PF13614"/>
    </source>
</evidence>
<keyword evidence="8" id="KW-0067">ATP-binding</keyword>
<gene>
    <name evidence="15" type="ORF">ACFO26_04555</name>
</gene>
<name>A0ABV9JD12_9LACT</name>
<dbReference type="Pfam" id="PF13614">
    <property type="entry name" value="AAA_31"/>
    <property type="match status" value="1"/>
</dbReference>
<evidence type="ECO:0000256" key="1">
    <source>
        <dbReference type="ARBA" id="ARBA00005132"/>
    </source>
</evidence>
<evidence type="ECO:0000256" key="3">
    <source>
        <dbReference type="ARBA" id="ARBA00011903"/>
    </source>
</evidence>
<evidence type="ECO:0000256" key="9">
    <source>
        <dbReference type="ARBA" id="ARBA00022903"/>
    </source>
</evidence>
<dbReference type="GO" id="GO:0004715">
    <property type="term" value="F:non-membrane spanning protein tyrosine kinase activity"/>
    <property type="evidence" value="ECO:0007669"/>
    <property type="project" value="UniProtKB-EC"/>
</dbReference>
<comment type="similarity">
    <text evidence="2">Belongs to the CpsD/CapB family.</text>
</comment>
<dbReference type="PANTHER" id="PTHR32309:SF13">
    <property type="entry name" value="FERRIC ENTEROBACTIN TRANSPORT PROTEIN FEPE"/>
    <property type="match status" value="1"/>
</dbReference>
<evidence type="ECO:0000256" key="11">
    <source>
        <dbReference type="ARBA" id="ARBA00023169"/>
    </source>
</evidence>
<dbReference type="CDD" id="cd05387">
    <property type="entry name" value="BY-kinase"/>
    <property type="match status" value="1"/>
</dbReference>
<dbReference type="InterPro" id="IPR005702">
    <property type="entry name" value="Wzc-like_C"/>
</dbReference>
<dbReference type="NCBIfam" id="TIGR01007">
    <property type="entry name" value="eps_fam"/>
    <property type="match status" value="1"/>
</dbReference>
<evidence type="ECO:0000256" key="13">
    <source>
        <dbReference type="ARBA" id="ARBA00051245"/>
    </source>
</evidence>
<reference evidence="16" key="1">
    <citation type="journal article" date="2019" name="Int. J. Syst. Evol. Microbiol.">
        <title>The Global Catalogue of Microorganisms (GCM) 10K type strain sequencing project: providing services to taxonomists for standard genome sequencing and annotation.</title>
        <authorList>
            <consortium name="The Broad Institute Genomics Platform"/>
            <consortium name="The Broad Institute Genome Sequencing Center for Infectious Disease"/>
            <person name="Wu L."/>
            <person name="Ma J."/>
        </authorList>
    </citation>
    <scope>NUCLEOTIDE SEQUENCE [LARGE SCALE GENOMIC DNA]</scope>
    <source>
        <strain evidence="16">CCUG 63287</strain>
    </source>
</reference>
<protein>
    <recommendedName>
        <fullName evidence="4">Tyrosine-protein kinase CpsD</fullName>
        <ecNumber evidence="3">2.7.10.2</ecNumber>
    </recommendedName>
</protein>
<dbReference type="EMBL" id="JBHSGD010000004">
    <property type="protein sequence ID" value="MFC4652171.1"/>
    <property type="molecule type" value="Genomic_DNA"/>
</dbReference>
<dbReference type="PANTHER" id="PTHR32309">
    <property type="entry name" value="TYROSINE-PROTEIN KINASE"/>
    <property type="match status" value="1"/>
</dbReference>
<evidence type="ECO:0000313" key="15">
    <source>
        <dbReference type="EMBL" id="MFC4652171.1"/>
    </source>
</evidence>
<evidence type="ECO:0000256" key="5">
    <source>
        <dbReference type="ARBA" id="ARBA00022679"/>
    </source>
</evidence>
<keyword evidence="11" id="KW-0270">Exopolysaccharide synthesis</keyword>
<dbReference type="InterPro" id="IPR027417">
    <property type="entry name" value="P-loop_NTPase"/>
</dbReference>
<keyword evidence="10" id="KW-0829">Tyrosine-protein kinase</keyword>
<keyword evidence="5 15" id="KW-0808">Transferase</keyword>
<organism evidence="15 16">
    <name type="scientific">Lactococcus nasutitermitis</name>
    <dbReference type="NCBI Taxonomy" id="1652957"/>
    <lineage>
        <taxon>Bacteria</taxon>
        <taxon>Bacillati</taxon>
        <taxon>Bacillota</taxon>
        <taxon>Bacilli</taxon>
        <taxon>Lactobacillales</taxon>
        <taxon>Streptococcaceae</taxon>
        <taxon>Lactococcus</taxon>
    </lineage>
</organism>
<comment type="catalytic activity">
    <reaction evidence="13">
        <text>L-tyrosyl-[protein] + ATP = O-phospho-L-tyrosyl-[protein] + ADP + H(+)</text>
        <dbReference type="Rhea" id="RHEA:10596"/>
        <dbReference type="Rhea" id="RHEA-COMP:10136"/>
        <dbReference type="Rhea" id="RHEA-COMP:20101"/>
        <dbReference type="ChEBI" id="CHEBI:15378"/>
        <dbReference type="ChEBI" id="CHEBI:30616"/>
        <dbReference type="ChEBI" id="CHEBI:46858"/>
        <dbReference type="ChEBI" id="CHEBI:61978"/>
        <dbReference type="ChEBI" id="CHEBI:456216"/>
        <dbReference type="EC" id="2.7.10.2"/>
    </reaction>
</comment>
<evidence type="ECO:0000256" key="4">
    <source>
        <dbReference type="ARBA" id="ARBA00019200"/>
    </source>
</evidence>
<evidence type="ECO:0000313" key="16">
    <source>
        <dbReference type="Proteomes" id="UP001595987"/>
    </source>
</evidence>
<accession>A0ABV9JD12</accession>
<feature type="domain" description="AAA" evidence="14">
    <location>
        <begin position="45"/>
        <end position="206"/>
    </location>
</feature>
<dbReference type="Gene3D" id="3.40.50.300">
    <property type="entry name" value="P-loop containing nucleotide triphosphate hydrolases"/>
    <property type="match status" value="1"/>
</dbReference>
<evidence type="ECO:0000256" key="12">
    <source>
        <dbReference type="ARBA" id="ARBA00024964"/>
    </source>
</evidence>
<evidence type="ECO:0000256" key="2">
    <source>
        <dbReference type="ARBA" id="ARBA00007316"/>
    </source>
</evidence>
<dbReference type="EC" id="2.7.10.2" evidence="3"/>
<comment type="pathway">
    <text evidence="1">Capsule biogenesis; capsule polysaccharide biosynthesis.</text>
</comment>
<dbReference type="RefSeq" id="WP_213533251.1">
    <property type="nucleotide sequence ID" value="NZ_BOVQ01000002.1"/>
</dbReference>
<dbReference type="SUPFAM" id="SSF52540">
    <property type="entry name" value="P-loop containing nucleoside triphosphate hydrolases"/>
    <property type="match status" value="1"/>
</dbReference>
<keyword evidence="6" id="KW-0547">Nucleotide-binding</keyword>
<dbReference type="InterPro" id="IPR050445">
    <property type="entry name" value="Bact_polysacc_biosynth/exp"/>
</dbReference>
<dbReference type="InterPro" id="IPR025669">
    <property type="entry name" value="AAA_dom"/>
</dbReference>
<keyword evidence="7" id="KW-0418">Kinase</keyword>
<keyword evidence="16" id="KW-1185">Reference proteome</keyword>
<proteinExistence type="inferred from homology"/>
<sequence length="231" mass="25447">MANKNKNISDERLLITSINPLSPISEQYRTLRTNIEFIMADKGLKTLSITSANAGAGKSTTTGNLAITFAQQGKKVLLIDGDLRKPVVHQVFKVRNFTGLTNVLARQVDLNSAIQRTRMNENLFVLASGPIPPNPSELLGSLTMRELLKDVTQKFDIVLIDTPPLMSVTDAQLLSQITDGVLVVAHANQTKKEELARAKRLLEQVKANILGCILHGVENNDTSQYYYYGAE</sequence>
<evidence type="ECO:0000256" key="8">
    <source>
        <dbReference type="ARBA" id="ARBA00022840"/>
    </source>
</evidence>